<gene>
    <name evidence="24" type="primary">coxB</name>
    <name evidence="24" type="ORF">J5Y06_12725</name>
</gene>
<dbReference type="InterPro" id="IPR011759">
    <property type="entry name" value="Cyt_c_oxidase_su2_TM_dom"/>
</dbReference>
<dbReference type="AlphaFoldDB" id="A0A8J7UJ14"/>
<keyword evidence="6" id="KW-0679">Respiratory chain</keyword>
<evidence type="ECO:0000256" key="8">
    <source>
        <dbReference type="ARBA" id="ARBA00022723"/>
    </source>
</evidence>
<evidence type="ECO:0000256" key="17">
    <source>
        <dbReference type="ARBA" id="ARBA00031399"/>
    </source>
</evidence>
<comment type="catalytic activity">
    <reaction evidence="18">
        <text>4 Fe(II)-[cytochrome c] + O2 + 8 H(+)(in) = 4 Fe(III)-[cytochrome c] + 2 H2O + 4 H(+)(out)</text>
        <dbReference type="Rhea" id="RHEA:11436"/>
        <dbReference type="Rhea" id="RHEA-COMP:10350"/>
        <dbReference type="Rhea" id="RHEA-COMP:14399"/>
        <dbReference type="ChEBI" id="CHEBI:15377"/>
        <dbReference type="ChEBI" id="CHEBI:15378"/>
        <dbReference type="ChEBI" id="CHEBI:15379"/>
        <dbReference type="ChEBI" id="CHEBI:29033"/>
        <dbReference type="ChEBI" id="CHEBI:29034"/>
        <dbReference type="EC" id="7.1.1.9"/>
    </reaction>
</comment>
<keyword evidence="8 19" id="KW-0479">Metal-binding</keyword>
<proteinExistence type="inferred from homology"/>
<keyword evidence="11 20" id="KW-1133">Transmembrane helix</keyword>
<dbReference type="InterPro" id="IPR002429">
    <property type="entry name" value="CcO_II-like_C"/>
</dbReference>
<sequence length="328" mass="35793">MSGFLPFWPEQASAYAASVDRLVLAFSALIIVLSAPVFLLIIAFAIKYRRGKPADRSHPMNRNVWVETSWAVIPFLLILIFYVWSTQLYFGLHRPPADALEIEVVAKQWMWKFQHAGGQGEINELHVPTGTNIKLNMISQDVIHSLYLPVLRIKQDVLPGRYTTLWFNADKPGTYRMTCAEFCGTDHSVMGGSIVVQEPDGFSLWLETSATDSTLAAQGAALFRRFGCSGCHEPHSSVRAPSLAGIYGQPVALNNGTAVIADAQYIRDSILLPNAQVAAGYAPIMPTFANVATESDLIALTAYIQSLATDNSRSAPIPTNIAPEGTAP</sequence>
<evidence type="ECO:0000256" key="15">
    <source>
        <dbReference type="ARBA" id="ARBA00024688"/>
    </source>
</evidence>
<evidence type="ECO:0000256" key="9">
    <source>
        <dbReference type="ARBA" id="ARBA00022967"/>
    </source>
</evidence>
<dbReference type="SUPFAM" id="SSF81464">
    <property type="entry name" value="Cytochrome c oxidase subunit II-like, transmembrane region"/>
    <property type="match status" value="1"/>
</dbReference>
<dbReference type="PANTHER" id="PTHR22888">
    <property type="entry name" value="CYTOCHROME C OXIDASE, SUBUNIT II"/>
    <property type="match status" value="1"/>
</dbReference>
<dbReference type="GO" id="GO:0005507">
    <property type="term" value="F:copper ion binding"/>
    <property type="evidence" value="ECO:0007669"/>
    <property type="project" value="InterPro"/>
</dbReference>
<feature type="domain" description="Cytochrome oxidase subunit II copper A binding" evidence="21">
    <location>
        <begin position="97"/>
        <end position="208"/>
    </location>
</feature>
<dbReference type="SUPFAM" id="SSF46626">
    <property type="entry name" value="Cytochrome c"/>
    <property type="match status" value="1"/>
</dbReference>
<evidence type="ECO:0000256" key="7">
    <source>
        <dbReference type="ARBA" id="ARBA00022692"/>
    </source>
</evidence>
<feature type="domain" description="Cytochrome oxidase subunit II transmembrane region profile" evidence="22">
    <location>
        <begin position="1"/>
        <end position="96"/>
    </location>
</feature>
<dbReference type="InterPro" id="IPR001505">
    <property type="entry name" value="Copper_CuA"/>
</dbReference>
<comment type="subcellular location">
    <subcellularLocation>
        <location evidence="1">Membrane</location>
        <topology evidence="1">Multi-pass membrane protein</topology>
    </subcellularLocation>
</comment>
<evidence type="ECO:0000256" key="16">
    <source>
        <dbReference type="ARBA" id="ARBA00031389"/>
    </source>
</evidence>
<dbReference type="GO" id="GO:0016491">
    <property type="term" value="F:oxidoreductase activity"/>
    <property type="evidence" value="ECO:0007669"/>
    <property type="project" value="InterPro"/>
</dbReference>
<keyword evidence="5 19" id="KW-0349">Heme</keyword>
<evidence type="ECO:0000256" key="2">
    <source>
        <dbReference type="ARBA" id="ARBA00007866"/>
    </source>
</evidence>
<dbReference type="NCBIfam" id="TIGR02866">
    <property type="entry name" value="CoxB"/>
    <property type="match status" value="1"/>
</dbReference>
<name>A0A8J7UJ14_9HYPH</name>
<dbReference type="RefSeq" id="WP_209335514.1">
    <property type="nucleotide sequence ID" value="NZ_JAGIYY010000003.1"/>
</dbReference>
<evidence type="ECO:0000256" key="13">
    <source>
        <dbReference type="ARBA" id="ARBA00023008"/>
    </source>
</evidence>
<dbReference type="InterPro" id="IPR008972">
    <property type="entry name" value="Cupredoxin"/>
</dbReference>
<keyword evidence="13" id="KW-0186">Copper</keyword>
<evidence type="ECO:0000313" key="25">
    <source>
        <dbReference type="Proteomes" id="UP000666240"/>
    </source>
</evidence>
<comment type="function">
    <text evidence="15">Subunits I and II form the functional core of the enzyme complex. Electrons originating in cytochrome c are transferred via heme a and Cu(A) to the binuclear center formed by heme a3 and Cu(B).</text>
</comment>
<evidence type="ECO:0000256" key="3">
    <source>
        <dbReference type="ARBA" id="ARBA00012949"/>
    </source>
</evidence>
<keyword evidence="10" id="KW-0249">Electron transport</keyword>
<keyword evidence="14 20" id="KW-0472">Membrane</keyword>
<keyword evidence="9" id="KW-1278">Translocase</keyword>
<keyword evidence="7 20" id="KW-0812">Transmembrane</keyword>
<dbReference type="GO" id="GO:0020037">
    <property type="term" value="F:heme binding"/>
    <property type="evidence" value="ECO:0007669"/>
    <property type="project" value="InterPro"/>
</dbReference>
<dbReference type="GO" id="GO:0004129">
    <property type="term" value="F:cytochrome-c oxidase activity"/>
    <property type="evidence" value="ECO:0007669"/>
    <property type="project" value="UniProtKB-EC"/>
</dbReference>
<evidence type="ECO:0000256" key="6">
    <source>
        <dbReference type="ARBA" id="ARBA00022660"/>
    </source>
</evidence>
<organism evidence="24 25">
    <name type="scientific">Tianweitania sediminis</name>
    <dbReference type="NCBI Taxonomy" id="1502156"/>
    <lineage>
        <taxon>Bacteria</taxon>
        <taxon>Pseudomonadati</taxon>
        <taxon>Pseudomonadota</taxon>
        <taxon>Alphaproteobacteria</taxon>
        <taxon>Hyphomicrobiales</taxon>
        <taxon>Phyllobacteriaceae</taxon>
        <taxon>Tianweitania</taxon>
    </lineage>
</organism>
<dbReference type="Proteomes" id="UP000666240">
    <property type="component" value="Unassembled WGS sequence"/>
</dbReference>
<feature type="transmembrane region" description="Helical" evidence="20">
    <location>
        <begin position="64"/>
        <end position="84"/>
    </location>
</feature>
<evidence type="ECO:0000256" key="12">
    <source>
        <dbReference type="ARBA" id="ARBA00023004"/>
    </source>
</evidence>
<comment type="caution">
    <text evidence="24">The sequence shown here is derived from an EMBL/GenBank/DDBJ whole genome shotgun (WGS) entry which is preliminary data.</text>
</comment>
<dbReference type="Gene3D" id="2.60.40.420">
    <property type="entry name" value="Cupredoxins - blue copper proteins"/>
    <property type="match status" value="1"/>
</dbReference>
<feature type="domain" description="Cytochrome c" evidence="23">
    <location>
        <begin position="214"/>
        <end position="308"/>
    </location>
</feature>
<dbReference type="Pfam" id="PF00034">
    <property type="entry name" value="Cytochrom_C"/>
    <property type="match status" value="1"/>
</dbReference>
<evidence type="ECO:0000259" key="23">
    <source>
        <dbReference type="PROSITE" id="PS51007"/>
    </source>
</evidence>
<comment type="similarity">
    <text evidence="2">Belongs to the cytochrome c oxidase subunit 2 family.</text>
</comment>
<dbReference type="PROSITE" id="PS51007">
    <property type="entry name" value="CYTC"/>
    <property type="match status" value="1"/>
</dbReference>
<dbReference type="PANTHER" id="PTHR22888:SF9">
    <property type="entry name" value="CYTOCHROME C OXIDASE SUBUNIT 2"/>
    <property type="match status" value="1"/>
</dbReference>
<evidence type="ECO:0000256" key="18">
    <source>
        <dbReference type="ARBA" id="ARBA00047816"/>
    </source>
</evidence>
<dbReference type="InterPro" id="IPR045187">
    <property type="entry name" value="CcO_II"/>
</dbReference>
<dbReference type="EMBL" id="JAGIYY010000003">
    <property type="protein sequence ID" value="MBP0439518.1"/>
    <property type="molecule type" value="Genomic_DNA"/>
</dbReference>
<evidence type="ECO:0000256" key="4">
    <source>
        <dbReference type="ARBA" id="ARBA00022448"/>
    </source>
</evidence>
<keyword evidence="12 19" id="KW-0408">Iron</keyword>
<keyword evidence="25" id="KW-1185">Reference proteome</keyword>
<dbReference type="Pfam" id="PF00116">
    <property type="entry name" value="COX2"/>
    <property type="match status" value="1"/>
</dbReference>
<dbReference type="GO" id="GO:0042773">
    <property type="term" value="P:ATP synthesis coupled electron transport"/>
    <property type="evidence" value="ECO:0007669"/>
    <property type="project" value="TreeGrafter"/>
</dbReference>
<dbReference type="PROSITE" id="PS00078">
    <property type="entry name" value="COX2"/>
    <property type="match status" value="1"/>
</dbReference>
<dbReference type="InterPro" id="IPR009056">
    <property type="entry name" value="Cyt_c-like_dom"/>
</dbReference>
<protein>
    <recommendedName>
        <fullName evidence="3">cytochrome-c oxidase</fullName>
        <ecNumber evidence="3">7.1.1.9</ecNumber>
    </recommendedName>
    <alternativeName>
        <fullName evidence="17">Cytochrome aa3 subunit 2</fullName>
    </alternativeName>
    <alternativeName>
        <fullName evidence="16">Cytochrome c oxidase polypeptide II</fullName>
    </alternativeName>
</protein>
<dbReference type="PROSITE" id="PS50999">
    <property type="entry name" value="COX2_TM"/>
    <property type="match status" value="1"/>
</dbReference>
<dbReference type="InterPro" id="IPR036909">
    <property type="entry name" value="Cyt_c-like_dom_sf"/>
</dbReference>
<dbReference type="Gene3D" id="1.10.287.90">
    <property type="match status" value="1"/>
</dbReference>
<evidence type="ECO:0000259" key="21">
    <source>
        <dbReference type="PROSITE" id="PS50857"/>
    </source>
</evidence>
<dbReference type="SUPFAM" id="SSF49503">
    <property type="entry name" value="Cupredoxins"/>
    <property type="match status" value="1"/>
</dbReference>
<reference evidence="24" key="1">
    <citation type="submission" date="2021-03" db="EMBL/GenBank/DDBJ databases">
        <title>Genome sequencing and assembly of Tianweitania sediminis.</title>
        <authorList>
            <person name="Chhetri G."/>
        </authorList>
    </citation>
    <scope>NUCLEOTIDE SEQUENCE</scope>
    <source>
        <strain evidence="24">Z8</strain>
    </source>
</reference>
<dbReference type="EC" id="7.1.1.9" evidence="3"/>
<evidence type="ECO:0000256" key="14">
    <source>
        <dbReference type="ARBA" id="ARBA00023136"/>
    </source>
</evidence>
<evidence type="ECO:0000259" key="22">
    <source>
        <dbReference type="PROSITE" id="PS50999"/>
    </source>
</evidence>
<dbReference type="CDD" id="cd13915">
    <property type="entry name" value="CuRO_HCO_II_like_2"/>
    <property type="match status" value="1"/>
</dbReference>
<evidence type="ECO:0000256" key="20">
    <source>
        <dbReference type="SAM" id="Phobius"/>
    </source>
</evidence>
<dbReference type="Gene3D" id="1.10.760.10">
    <property type="entry name" value="Cytochrome c-like domain"/>
    <property type="match status" value="1"/>
</dbReference>
<evidence type="ECO:0000256" key="5">
    <source>
        <dbReference type="ARBA" id="ARBA00022617"/>
    </source>
</evidence>
<dbReference type="InterPro" id="IPR036257">
    <property type="entry name" value="Cyt_c_oxidase_su2_TM_sf"/>
</dbReference>
<evidence type="ECO:0000256" key="11">
    <source>
        <dbReference type="ARBA" id="ARBA00022989"/>
    </source>
</evidence>
<accession>A0A8J7UJ14</accession>
<evidence type="ECO:0000256" key="10">
    <source>
        <dbReference type="ARBA" id="ARBA00022982"/>
    </source>
</evidence>
<feature type="transmembrane region" description="Helical" evidence="20">
    <location>
        <begin position="22"/>
        <end position="44"/>
    </location>
</feature>
<keyword evidence="4" id="KW-0813">Transport</keyword>
<evidence type="ECO:0000256" key="1">
    <source>
        <dbReference type="ARBA" id="ARBA00004141"/>
    </source>
</evidence>
<evidence type="ECO:0000313" key="24">
    <source>
        <dbReference type="EMBL" id="MBP0439518.1"/>
    </source>
</evidence>
<dbReference type="InterPro" id="IPR014222">
    <property type="entry name" value="Cyt_c_oxidase_su2"/>
</dbReference>
<evidence type="ECO:0000256" key="19">
    <source>
        <dbReference type="PROSITE-ProRule" id="PRU00433"/>
    </source>
</evidence>
<dbReference type="PROSITE" id="PS50857">
    <property type="entry name" value="COX2_CUA"/>
    <property type="match status" value="1"/>
</dbReference>
<dbReference type="GO" id="GO:0016020">
    <property type="term" value="C:membrane"/>
    <property type="evidence" value="ECO:0007669"/>
    <property type="project" value="UniProtKB-SubCell"/>
</dbReference>